<evidence type="ECO:0000313" key="2">
    <source>
        <dbReference type="RefSeq" id="XP_011632849.1"/>
    </source>
</evidence>
<keyword evidence="1" id="KW-1185">Reference proteome</keyword>
<dbReference type="PANTHER" id="PTHR43675:SF1">
    <property type="entry name" value="RIKEN CDNA 2700097O09 GENE"/>
    <property type="match status" value="1"/>
</dbReference>
<gene>
    <name evidence="2" type="primary">LOC105424357</name>
</gene>
<reference evidence="2" key="1">
    <citation type="submission" date="2025-08" db="UniProtKB">
        <authorList>
            <consortium name="RefSeq"/>
        </authorList>
    </citation>
    <scope>IDENTIFICATION</scope>
</reference>
<dbReference type="OrthoDB" id="15794at2759"/>
<name>A0A6I9VZU0_9HYME</name>
<evidence type="ECO:0000313" key="1">
    <source>
        <dbReference type="Proteomes" id="UP000504615"/>
    </source>
</evidence>
<protein>
    <submittedName>
        <fullName evidence="2">Uncharacterized protein LOC105424357</fullName>
    </submittedName>
</protein>
<dbReference type="Proteomes" id="UP000504615">
    <property type="component" value="Unplaced"/>
</dbReference>
<dbReference type="PANTHER" id="PTHR43675">
    <property type="entry name" value="ARSENITE METHYLTRANSFERASE"/>
    <property type="match status" value="1"/>
</dbReference>
<dbReference type="SUPFAM" id="SSF53335">
    <property type="entry name" value="S-adenosyl-L-methionine-dependent methyltransferases"/>
    <property type="match status" value="1"/>
</dbReference>
<dbReference type="RefSeq" id="XP_011632849.1">
    <property type="nucleotide sequence ID" value="XM_011634547.2"/>
</dbReference>
<organism evidence="1 2">
    <name type="scientific">Pogonomyrmex barbatus</name>
    <name type="common">red harvester ant</name>
    <dbReference type="NCBI Taxonomy" id="144034"/>
    <lineage>
        <taxon>Eukaryota</taxon>
        <taxon>Metazoa</taxon>
        <taxon>Ecdysozoa</taxon>
        <taxon>Arthropoda</taxon>
        <taxon>Hexapoda</taxon>
        <taxon>Insecta</taxon>
        <taxon>Pterygota</taxon>
        <taxon>Neoptera</taxon>
        <taxon>Endopterygota</taxon>
        <taxon>Hymenoptera</taxon>
        <taxon>Apocrita</taxon>
        <taxon>Aculeata</taxon>
        <taxon>Formicoidea</taxon>
        <taxon>Formicidae</taxon>
        <taxon>Myrmicinae</taxon>
        <taxon>Pogonomyrmex</taxon>
    </lineage>
</organism>
<dbReference type="GO" id="GO:0008168">
    <property type="term" value="F:methyltransferase activity"/>
    <property type="evidence" value="ECO:0007669"/>
    <property type="project" value="TreeGrafter"/>
</dbReference>
<dbReference type="KEGG" id="pbar:105424357"/>
<accession>A0A6I9VZU0</accession>
<proteinExistence type="predicted"/>
<dbReference type="AlphaFoldDB" id="A0A6I9VZU0"/>
<dbReference type="GeneID" id="105424357"/>
<dbReference type="InterPro" id="IPR026669">
    <property type="entry name" value="Arsenite_MeTrfase-like"/>
</dbReference>
<sequence>MNGETSVNLNEAKQSFVKLMRSLNKTDQQKLLTFIIEEWKFESSVDYNSGDDACNNKKIRNQSIFILNTIASDIKRKIPFDAILSSENIITPLTGENSDCDPDITLHIDEFLYSDEDINELTDDQLQRHYCVDCGSRNIQPLIYISHSMSQDGLYFIFNILLPTLKNKTVLDIGSRLGAVLYGAYVYTDANKIIGVEMNEEFCNLQNEIIHKFKMNDRISIFHRRIEEVPEIVKQSDVIIINNAFEFYLSKDIQIDIWKFLKTVMKPGTLLVTRPSIETTFKTLLIEISIENWLKPLKRSYFNQCAFLHDYKDKFSEILCYEVL</sequence>
<dbReference type="InterPro" id="IPR029063">
    <property type="entry name" value="SAM-dependent_MTases_sf"/>
</dbReference>
<dbReference type="Gene3D" id="3.40.50.150">
    <property type="entry name" value="Vaccinia Virus protein VP39"/>
    <property type="match status" value="1"/>
</dbReference>